<reference evidence="1 2" key="1">
    <citation type="submission" date="2019-06" db="EMBL/GenBank/DDBJ databases">
        <authorList>
            <person name="Li M."/>
        </authorList>
    </citation>
    <scope>NUCLEOTIDE SEQUENCE [LARGE SCALE GENOMIC DNA]</scope>
    <source>
        <strain evidence="1 2">BGMRC2036</strain>
    </source>
</reference>
<gene>
    <name evidence="1" type="ORF">FJU08_17445</name>
</gene>
<name>A0A506U550_9HYPH</name>
<keyword evidence="2" id="KW-1185">Reference proteome</keyword>
<dbReference type="AlphaFoldDB" id="A0A506U550"/>
<dbReference type="Proteomes" id="UP000318801">
    <property type="component" value="Unassembled WGS sequence"/>
</dbReference>
<comment type="caution">
    <text evidence="1">The sequence shown here is derived from an EMBL/GenBank/DDBJ whole genome shotgun (WGS) entry which is preliminary data.</text>
</comment>
<accession>A0A506U550</accession>
<organism evidence="1 2">
    <name type="scientific">Martelella alba</name>
    <dbReference type="NCBI Taxonomy" id="2590451"/>
    <lineage>
        <taxon>Bacteria</taxon>
        <taxon>Pseudomonadati</taxon>
        <taxon>Pseudomonadota</taxon>
        <taxon>Alphaproteobacteria</taxon>
        <taxon>Hyphomicrobiales</taxon>
        <taxon>Aurantimonadaceae</taxon>
        <taxon>Martelella</taxon>
    </lineage>
</organism>
<sequence>MRAIFDENDKKLKAATRRAIKAAGGSDSFAHVTRVSVAQLSKYGLASEDHTETFVPIDIALEADLEAGAPIIASELARLQGFRLVRAADEDAGHKLAFRDISSIGLTFSNFQKAMHDALADDGSVDDAERQVIQRHGDKMARALIELLGRV</sequence>
<proteinExistence type="predicted"/>
<dbReference type="OrthoDB" id="8369924at2"/>
<evidence type="ECO:0000313" key="2">
    <source>
        <dbReference type="Proteomes" id="UP000318801"/>
    </source>
</evidence>
<protein>
    <submittedName>
        <fullName evidence="1">Uncharacterized protein</fullName>
    </submittedName>
</protein>
<evidence type="ECO:0000313" key="1">
    <source>
        <dbReference type="EMBL" id="TPW28588.1"/>
    </source>
</evidence>
<dbReference type="EMBL" id="VHLG01000012">
    <property type="protein sequence ID" value="TPW28588.1"/>
    <property type="molecule type" value="Genomic_DNA"/>
</dbReference>
<dbReference type="RefSeq" id="WP_141150306.1">
    <property type="nucleotide sequence ID" value="NZ_VHLG01000012.1"/>
</dbReference>